<gene>
    <name evidence="1" type="ORF">S01H4_59476</name>
</gene>
<dbReference type="SUPFAM" id="SSF52402">
    <property type="entry name" value="Adenine nucleotide alpha hydrolases-like"/>
    <property type="match status" value="1"/>
</dbReference>
<organism evidence="1">
    <name type="scientific">marine sediment metagenome</name>
    <dbReference type="NCBI Taxonomy" id="412755"/>
    <lineage>
        <taxon>unclassified sequences</taxon>
        <taxon>metagenomes</taxon>
        <taxon>ecological metagenomes</taxon>
    </lineage>
</organism>
<dbReference type="Pfam" id="PF03054">
    <property type="entry name" value="tRNA_Me_trans"/>
    <property type="match status" value="1"/>
</dbReference>
<evidence type="ECO:0000313" key="1">
    <source>
        <dbReference type="EMBL" id="GAH08727.1"/>
    </source>
</evidence>
<dbReference type="PANTHER" id="PTHR11933:SF5">
    <property type="entry name" value="MITOCHONDRIAL TRNA-SPECIFIC 2-THIOURIDYLASE 1"/>
    <property type="match status" value="1"/>
</dbReference>
<dbReference type="Gene3D" id="3.40.50.620">
    <property type="entry name" value="HUPs"/>
    <property type="match status" value="1"/>
</dbReference>
<name>X1CLV1_9ZZZZ</name>
<feature type="non-terminal residue" evidence="1">
    <location>
        <position position="203"/>
    </location>
</feature>
<sequence>DFYYNCPPSFSLILSKVCEKIKDLTQKSNLLDAVKISEDLIIEKLIEELGKTKVGEIIPTEEKEIINLPVEERSIINLPIEAFHRAVGDYISRSEIKTIFPKNNKKVLVAMSGGVDSSVSALLLTKQGYEVIGSTIRLWEFPMYESYLKSCCSIIGIWDARDICRKLNLAHFTLDLRNNFKQKVVDYFCNQYLLGKTPNPCIV</sequence>
<dbReference type="GO" id="GO:0002143">
    <property type="term" value="P:tRNA wobble position uridine thiolation"/>
    <property type="evidence" value="ECO:0007669"/>
    <property type="project" value="TreeGrafter"/>
</dbReference>
<reference evidence="1" key="1">
    <citation type="journal article" date="2014" name="Front. Microbiol.">
        <title>High frequency of phylogenetically diverse reductive dehalogenase-homologous genes in deep subseafloor sedimentary metagenomes.</title>
        <authorList>
            <person name="Kawai M."/>
            <person name="Futagami T."/>
            <person name="Toyoda A."/>
            <person name="Takaki Y."/>
            <person name="Nishi S."/>
            <person name="Hori S."/>
            <person name="Arai W."/>
            <person name="Tsubouchi T."/>
            <person name="Morono Y."/>
            <person name="Uchiyama I."/>
            <person name="Ito T."/>
            <person name="Fujiyama A."/>
            <person name="Inagaki F."/>
            <person name="Takami H."/>
        </authorList>
    </citation>
    <scope>NUCLEOTIDE SEQUENCE</scope>
    <source>
        <strain evidence="1">Expedition CK06-06</strain>
    </source>
</reference>
<proteinExistence type="predicted"/>
<dbReference type="InterPro" id="IPR014729">
    <property type="entry name" value="Rossmann-like_a/b/a_fold"/>
</dbReference>
<accession>X1CLV1</accession>
<dbReference type="AlphaFoldDB" id="X1CLV1"/>
<dbReference type="EMBL" id="BART01034886">
    <property type="protein sequence ID" value="GAH08727.1"/>
    <property type="molecule type" value="Genomic_DNA"/>
</dbReference>
<comment type="caution">
    <text evidence="1">The sequence shown here is derived from an EMBL/GenBank/DDBJ whole genome shotgun (WGS) entry which is preliminary data.</text>
</comment>
<protein>
    <submittedName>
        <fullName evidence="1">Uncharacterized protein</fullName>
    </submittedName>
</protein>
<dbReference type="PANTHER" id="PTHR11933">
    <property type="entry name" value="TRNA 5-METHYLAMINOMETHYL-2-THIOURIDYLATE -METHYLTRANSFERASE"/>
    <property type="match status" value="1"/>
</dbReference>
<feature type="non-terminal residue" evidence="1">
    <location>
        <position position="1"/>
    </location>
</feature>